<dbReference type="EMBL" id="MU251358">
    <property type="protein sequence ID" value="KAG9239510.1"/>
    <property type="molecule type" value="Genomic_DNA"/>
</dbReference>
<accession>A0A9P7YUM6</accession>
<gene>
    <name evidence="2" type="ORF">BJ875DRAFT_351819</name>
</gene>
<comment type="caution">
    <text evidence="2">The sequence shown here is derived from an EMBL/GenBank/DDBJ whole genome shotgun (WGS) entry which is preliminary data.</text>
</comment>
<protein>
    <submittedName>
        <fullName evidence="2">Uncharacterized protein</fullName>
    </submittedName>
</protein>
<feature type="compositionally biased region" description="Basic residues" evidence="1">
    <location>
        <begin position="128"/>
        <end position="139"/>
    </location>
</feature>
<dbReference type="OrthoDB" id="4502478at2759"/>
<keyword evidence="3" id="KW-1185">Reference proteome</keyword>
<dbReference type="AlphaFoldDB" id="A0A9P7YUM6"/>
<proteinExistence type="predicted"/>
<sequence length="147" mass="17203">PLVMSNTKDDLLKALNMNAEIYTAMAKEADQVYRWLTQERYHLKDNCSRKPPYDWSDIRDKSKDEAYIRIAQSGDATTSHYWALAQPTSECPNWIARWFLYHKFRYRDGRNRNPTKADDSRQSSSKSKSSRQRSSKHSSSHGSQHSQ</sequence>
<dbReference type="Proteomes" id="UP000824998">
    <property type="component" value="Unassembled WGS sequence"/>
</dbReference>
<evidence type="ECO:0000256" key="1">
    <source>
        <dbReference type="SAM" id="MobiDB-lite"/>
    </source>
</evidence>
<reference evidence="2" key="1">
    <citation type="journal article" date="2021" name="IMA Fungus">
        <title>Genomic characterization of three marine fungi, including Emericellopsis atlantica sp. nov. with signatures of a generalist lifestyle and marine biomass degradation.</title>
        <authorList>
            <person name="Hagestad O.C."/>
            <person name="Hou L."/>
            <person name="Andersen J.H."/>
            <person name="Hansen E.H."/>
            <person name="Altermark B."/>
            <person name="Li C."/>
            <person name="Kuhnert E."/>
            <person name="Cox R.J."/>
            <person name="Crous P.W."/>
            <person name="Spatafora J.W."/>
            <person name="Lail K."/>
            <person name="Amirebrahimi M."/>
            <person name="Lipzen A."/>
            <person name="Pangilinan J."/>
            <person name="Andreopoulos W."/>
            <person name="Hayes R.D."/>
            <person name="Ng V."/>
            <person name="Grigoriev I.V."/>
            <person name="Jackson S.A."/>
            <person name="Sutton T.D.S."/>
            <person name="Dobson A.D.W."/>
            <person name="Rama T."/>
        </authorList>
    </citation>
    <scope>NUCLEOTIDE SEQUENCE</scope>
    <source>
        <strain evidence="2">TRa018bII</strain>
    </source>
</reference>
<feature type="region of interest" description="Disordered" evidence="1">
    <location>
        <begin position="108"/>
        <end position="147"/>
    </location>
</feature>
<evidence type="ECO:0000313" key="3">
    <source>
        <dbReference type="Proteomes" id="UP000824998"/>
    </source>
</evidence>
<feature type="compositionally biased region" description="Basic and acidic residues" evidence="1">
    <location>
        <begin position="108"/>
        <end position="121"/>
    </location>
</feature>
<evidence type="ECO:0000313" key="2">
    <source>
        <dbReference type="EMBL" id="KAG9239510.1"/>
    </source>
</evidence>
<feature type="non-terminal residue" evidence="2">
    <location>
        <position position="147"/>
    </location>
</feature>
<feature type="non-terminal residue" evidence="2">
    <location>
        <position position="1"/>
    </location>
</feature>
<organism evidence="2 3">
    <name type="scientific">Amylocarpus encephaloides</name>
    <dbReference type="NCBI Taxonomy" id="45428"/>
    <lineage>
        <taxon>Eukaryota</taxon>
        <taxon>Fungi</taxon>
        <taxon>Dikarya</taxon>
        <taxon>Ascomycota</taxon>
        <taxon>Pezizomycotina</taxon>
        <taxon>Leotiomycetes</taxon>
        <taxon>Helotiales</taxon>
        <taxon>Helotiales incertae sedis</taxon>
        <taxon>Amylocarpus</taxon>
    </lineage>
</organism>
<name>A0A9P7YUM6_9HELO</name>